<dbReference type="SUPFAM" id="SSF88633">
    <property type="entry name" value="Positive stranded ssRNA viruses"/>
    <property type="match status" value="1"/>
</dbReference>
<gene>
    <name evidence="8" type="primary">CP</name>
</gene>
<proteinExistence type="inferred from homology"/>
<evidence type="ECO:0000259" key="7">
    <source>
        <dbReference type="Pfam" id="PF00729"/>
    </source>
</evidence>
<protein>
    <recommendedName>
        <fullName evidence="3">Capsid protein</fullName>
    </recommendedName>
</protein>
<dbReference type="GO" id="GO:0005198">
    <property type="term" value="F:structural molecule activity"/>
    <property type="evidence" value="ECO:0007669"/>
    <property type="project" value="InterPro"/>
</dbReference>
<evidence type="ECO:0000256" key="4">
    <source>
        <dbReference type="ARBA" id="ARBA00022561"/>
    </source>
</evidence>
<organism evidence="8">
    <name type="scientific">Melon necrotic spot virus</name>
    <name type="common">MNSV</name>
    <dbReference type="NCBI Taxonomy" id="11987"/>
    <lineage>
        <taxon>Viruses</taxon>
        <taxon>Riboviria</taxon>
        <taxon>Orthornavirae</taxon>
        <taxon>Kitrinoviricota</taxon>
        <taxon>Tolucaviricetes</taxon>
        <taxon>Tolivirales</taxon>
        <taxon>Tombusviridae</taxon>
        <taxon>Procedovirinae</taxon>
        <taxon>Gammacarmovirus</taxon>
        <taxon>Gammacarmovirus melonis</taxon>
    </lineage>
</organism>
<name>L7RFV7_MNSV</name>
<evidence type="ECO:0000256" key="3">
    <source>
        <dbReference type="ARBA" id="ARBA00018091"/>
    </source>
</evidence>
<dbReference type="InterPro" id="IPR029053">
    <property type="entry name" value="Viral_coat"/>
</dbReference>
<keyword evidence="5" id="KW-0946">Virion</keyword>
<evidence type="ECO:0000256" key="5">
    <source>
        <dbReference type="ARBA" id="ARBA00022844"/>
    </source>
</evidence>
<accession>L7RFV7</accession>
<dbReference type="GO" id="GO:0039617">
    <property type="term" value="C:T=3 icosahedral viral capsid"/>
    <property type="evidence" value="ECO:0007669"/>
    <property type="project" value="UniProtKB-KW"/>
</dbReference>
<reference evidence="8" key="1">
    <citation type="submission" date="2012-09" db="EMBL/GenBank/DDBJ databases">
        <title>A novel virus infecting Cucumis melo is a member of carmovirus from India.</title>
        <authorList>
            <person name="Nagateja N."/>
            <person name="Gopinath K."/>
        </authorList>
    </citation>
    <scope>NUCLEOTIDE SEQUENCE</scope>
    <source>
        <strain evidence="8">Hyd</strain>
    </source>
</reference>
<dbReference type="PRINTS" id="PR00233">
    <property type="entry name" value="ICOSAHEDRAL"/>
</dbReference>
<dbReference type="Gene3D" id="2.60.120.20">
    <property type="match status" value="1"/>
</dbReference>
<comment type="similarity">
    <text evidence="2">Belongs to the icosahedral plant coat protein family.</text>
</comment>
<dbReference type="Gene3D" id="2.60.40.4030">
    <property type="match status" value="1"/>
</dbReference>
<dbReference type="PROSITE" id="PS00555">
    <property type="entry name" value="ICOSAH_VIR_COAT_S"/>
    <property type="match status" value="1"/>
</dbReference>
<feature type="domain" description="Icosahedral viral capsid protein S" evidence="7">
    <location>
        <begin position="74"/>
        <end position="263"/>
    </location>
</feature>
<keyword evidence="6" id="KW-1142">T=3 icosahedral capsid protein</keyword>
<evidence type="ECO:0000256" key="6">
    <source>
        <dbReference type="ARBA" id="ARBA00023060"/>
    </source>
</evidence>
<dbReference type="Pfam" id="PF00729">
    <property type="entry name" value="Viral_coat"/>
    <property type="match status" value="1"/>
</dbReference>
<dbReference type="InterPro" id="IPR000937">
    <property type="entry name" value="Capsid_prot_S-dom_vir"/>
</dbReference>
<dbReference type="EMBL" id="JX879088">
    <property type="protein sequence ID" value="AGC04691.1"/>
    <property type="molecule type" value="Genomic_RNA"/>
</dbReference>
<organismHost>
    <name type="scientific">Cucumis sativus</name>
    <name type="common">Cucumber</name>
    <dbReference type="NCBI Taxonomy" id="3659"/>
</organismHost>
<evidence type="ECO:0000256" key="1">
    <source>
        <dbReference type="ARBA" id="ARBA00004328"/>
    </source>
</evidence>
<evidence type="ECO:0000313" key="8">
    <source>
        <dbReference type="EMBL" id="AGC04691.1"/>
    </source>
</evidence>
<evidence type="ECO:0000256" key="2">
    <source>
        <dbReference type="ARBA" id="ARBA00007446"/>
    </source>
</evidence>
<dbReference type="SMR" id="L7RFV7"/>
<organismHost>
    <name type="scientific">Cucumis melo</name>
    <name type="common">Muskmelon</name>
    <dbReference type="NCBI Taxonomy" id="3656"/>
</organismHost>
<sequence length="391" mass="41447">MAMVKRANNSNNNKAIIPYGPILKSLGPVAASKAGEYAPVVINGVTKLTKSARRLLGKGNENITFTSGAYPGSVSAPVAISRRIAGMQPRFKQVAGSIHITHRELVTSILPSSDLLVNNGVTTVGAYRINPGNATLFTWLPTLGLNFDMYKFTRIRFHYVPTCATTSTGRVALVWDKDSQDPLPVDRSALSAYTHSAESAPWADNMLVIPCDNIKRFINDGNATDKKLVDFGQLFFATYSSSGGVPLGDVYVEYGVEFTEAQPAASQVQYFERTLSAGLTGLFTRGANYISDADVKTVNNSSCEINVNVPGTFLFTLVINASTVTNISIGGNSTSRGPVLGSGASTAIFTGVIASSGVPSSPASITVNGLVGLLRLRCTITRATSEVAYLV</sequence>
<keyword evidence="4" id="KW-0167">Capsid protein</keyword>
<comment type="subcellular location">
    <subcellularLocation>
        <location evidence="1">Virion</location>
    </subcellularLocation>
</comment>